<feature type="domain" description="Helicase ATP-binding" evidence="8">
    <location>
        <begin position="56"/>
        <end position="183"/>
    </location>
</feature>
<evidence type="ECO:0000313" key="10">
    <source>
        <dbReference type="Proteomes" id="UP001190700"/>
    </source>
</evidence>
<proteinExistence type="inferred from homology"/>
<dbReference type="Proteomes" id="UP001190700">
    <property type="component" value="Unassembled WGS sequence"/>
</dbReference>
<comment type="catalytic activity">
    <reaction evidence="7">
        <text>ATP + H2O = ADP + phosphate + H(+)</text>
        <dbReference type="Rhea" id="RHEA:13065"/>
        <dbReference type="ChEBI" id="CHEBI:15377"/>
        <dbReference type="ChEBI" id="CHEBI:15378"/>
        <dbReference type="ChEBI" id="CHEBI:30616"/>
        <dbReference type="ChEBI" id="CHEBI:43474"/>
        <dbReference type="ChEBI" id="CHEBI:456216"/>
        <dbReference type="EC" id="3.6.4.13"/>
    </reaction>
</comment>
<feature type="non-terminal residue" evidence="9">
    <location>
        <position position="246"/>
    </location>
</feature>
<keyword evidence="4" id="KW-0378">Hydrolase</keyword>
<dbReference type="PANTHER" id="PTHR18934:SF136">
    <property type="entry name" value="ATP-DEPENDENT RNA HELICASE DHX35-RELATED"/>
    <property type="match status" value="1"/>
</dbReference>
<keyword evidence="3" id="KW-0547">Nucleotide-binding</keyword>
<dbReference type="PROSITE" id="PS51192">
    <property type="entry name" value="HELICASE_ATP_BIND_1"/>
    <property type="match status" value="1"/>
</dbReference>
<evidence type="ECO:0000256" key="5">
    <source>
        <dbReference type="ARBA" id="ARBA00022806"/>
    </source>
</evidence>
<keyword evidence="5 9" id="KW-0347">Helicase</keyword>
<name>A0AAE0FH06_9CHLO</name>
<dbReference type="GO" id="GO:0016787">
    <property type="term" value="F:hydrolase activity"/>
    <property type="evidence" value="ECO:0007669"/>
    <property type="project" value="UniProtKB-KW"/>
</dbReference>
<dbReference type="InterPro" id="IPR027417">
    <property type="entry name" value="P-loop_NTPase"/>
</dbReference>
<evidence type="ECO:0000256" key="3">
    <source>
        <dbReference type="ARBA" id="ARBA00022741"/>
    </source>
</evidence>
<dbReference type="GO" id="GO:0003724">
    <property type="term" value="F:RNA helicase activity"/>
    <property type="evidence" value="ECO:0007669"/>
    <property type="project" value="UniProtKB-EC"/>
</dbReference>
<organism evidence="9 10">
    <name type="scientific">Cymbomonas tetramitiformis</name>
    <dbReference type="NCBI Taxonomy" id="36881"/>
    <lineage>
        <taxon>Eukaryota</taxon>
        <taxon>Viridiplantae</taxon>
        <taxon>Chlorophyta</taxon>
        <taxon>Pyramimonadophyceae</taxon>
        <taxon>Pyramimonadales</taxon>
        <taxon>Pyramimonadaceae</taxon>
        <taxon>Cymbomonas</taxon>
    </lineage>
</organism>
<evidence type="ECO:0000313" key="9">
    <source>
        <dbReference type="EMBL" id="KAK3259676.1"/>
    </source>
</evidence>
<comment type="caution">
    <text evidence="9">The sequence shown here is derived from an EMBL/GenBank/DDBJ whole genome shotgun (WGS) entry which is preliminary data.</text>
</comment>
<sequence>MAFWKPGAKKPEKPLSYDVDRGEDAGTTMAQNCFASQNINSQRERLPVAKVRDEFLYLVETHATTIIVGQTGCGKTTQLPQFLSEAGWASNGRTVACTQPRRIAAQSVAVRVADEMRCQLGQAVGYSIRFENVSIAGVTRIKYLTDSTLIREMMSDPLLTRYSVIMVDEAHERGLHTDVLLGLLKKVPALPRSNWPPRCPLSLKSLSGGSNIDAAGVRYDKAKMVTDRPPGVLDMMGTDKLTTTLQ</sequence>
<dbReference type="InterPro" id="IPR002464">
    <property type="entry name" value="DNA/RNA_helicase_DEAH_CS"/>
</dbReference>
<keyword evidence="10" id="KW-1185">Reference proteome</keyword>
<evidence type="ECO:0000259" key="8">
    <source>
        <dbReference type="PROSITE" id="PS51192"/>
    </source>
</evidence>
<keyword evidence="6" id="KW-0067">ATP-binding</keyword>
<dbReference type="SMART" id="SM00487">
    <property type="entry name" value="DEXDc"/>
    <property type="match status" value="1"/>
</dbReference>
<accession>A0AAE0FH06</accession>
<dbReference type="PROSITE" id="PS00690">
    <property type="entry name" value="DEAH_ATP_HELICASE"/>
    <property type="match status" value="1"/>
</dbReference>
<dbReference type="GO" id="GO:0003723">
    <property type="term" value="F:RNA binding"/>
    <property type="evidence" value="ECO:0007669"/>
    <property type="project" value="TreeGrafter"/>
</dbReference>
<comment type="similarity">
    <text evidence="1">Belongs to the DEAD box helicase family. DEAH subfamily.</text>
</comment>
<dbReference type="PANTHER" id="PTHR18934">
    <property type="entry name" value="ATP-DEPENDENT RNA HELICASE"/>
    <property type="match status" value="1"/>
</dbReference>
<dbReference type="AlphaFoldDB" id="A0AAE0FH06"/>
<dbReference type="SUPFAM" id="SSF52540">
    <property type="entry name" value="P-loop containing nucleoside triphosphate hydrolases"/>
    <property type="match status" value="1"/>
</dbReference>
<reference evidence="9 10" key="1">
    <citation type="journal article" date="2015" name="Genome Biol. Evol.">
        <title>Comparative Genomics of a Bacterivorous Green Alga Reveals Evolutionary Causalities and Consequences of Phago-Mixotrophic Mode of Nutrition.</title>
        <authorList>
            <person name="Burns J.A."/>
            <person name="Paasch A."/>
            <person name="Narechania A."/>
            <person name="Kim E."/>
        </authorList>
    </citation>
    <scope>NUCLEOTIDE SEQUENCE [LARGE SCALE GENOMIC DNA]</scope>
    <source>
        <strain evidence="9 10">PLY_AMNH</strain>
    </source>
</reference>
<evidence type="ECO:0000256" key="4">
    <source>
        <dbReference type="ARBA" id="ARBA00022801"/>
    </source>
</evidence>
<dbReference type="InterPro" id="IPR014001">
    <property type="entry name" value="Helicase_ATP-bd"/>
</dbReference>
<evidence type="ECO:0000256" key="1">
    <source>
        <dbReference type="ARBA" id="ARBA00008792"/>
    </source>
</evidence>
<gene>
    <name evidence="9" type="ORF">CYMTET_31339</name>
</gene>
<dbReference type="EC" id="3.6.4.13" evidence="2"/>
<protein>
    <recommendedName>
        <fullName evidence="2">RNA helicase</fullName>
        <ecNumber evidence="2">3.6.4.13</ecNumber>
    </recommendedName>
</protein>
<dbReference type="GO" id="GO:0005524">
    <property type="term" value="F:ATP binding"/>
    <property type="evidence" value="ECO:0007669"/>
    <property type="project" value="UniProtKB-KW"/>
</dbReference>
<evidence type="ECO:0000256" key="7">
    <source>
        <dbReference type="ARBA" id="ARBA00047984"/>
    </source>
</evidence>
<evidence type="ECO:0000256" key="2">
    <source>
        <dbReference type="ARBA" id="ARBA00012552"/>
    </source>
</evidence>
<dbReference type="EMBL" id="LGRX02018562">
    <property type="protein sequence ID" value="KAK3259676.1"/>
    <property type="molecule type" value="Genomic_DNA"/>
</dbReference>
<dbReference type="Gene3D" id="3.40.50.300">
    <property type="entry name" value="P-loop containing nucleotide triphosphate hydrolases"/>
    <property type="match status" value="1"/>
</dbReference>
<dbReference type="FunFam" id="3.40.50.300:FF:000578">
    <property type="entry name" value="probable ATP-dependent RNA helicase DHX35"/>
    <property type="match status" value="1"/>
</dbReference>
<evidence type="ECO:0000256" key="6">
    <source>
        <dbReference type="ARBA" id="ARBA00022840"/>
    </source>
</evidence>